<accession>A0A7S7SP24</accession>
<keyword evidence="1" id="KW-0812">Transmembrane</keyword>
<feature type="transmembrane region" description="Helical" evidence="1">
    <location>
        <begin position="42"/>
        <end position="64"/>
    </location>
</feature>
<dbReference type="Proteomes" id="UP000593892">
    <property type="component" value="Chromosome"/>
</dbReference>
<name>A0A7S7SP24_PALFE</name>
<keyword evidence="1" id="KW-1133">Transmembrane helix</keyword>
<feature type="transmembrane region" description="Helical" evidence="1">
    <location>
        <begin position="96"/>
        <end position="116"/>
    </location>
</feature>
<evidence type="ECO:0000256" key="1">
    <source>
        <dbReference type="SAM" id="Phobius"/>
    </source>
</evidence>
<evidence type="ECO:0000313" key="2">
    <source>
        <dbReference type="EMBL" id="QOY91116.1"/>
    </source>
</evidence>
<dbReference type="RefSeq" id="WP_194452771.1">
    <property type="nucleotide sequence ID" value="NZ_CP063849.1"/>
</dbReference>
<sequence>MLKPWVAQAIFWFVRAGLFAVIAGTIVLAWRLGSVRSKPGPAGAAAIVLLVGLYLAVACAGMVIGHDQVVLFAVPVCLLTFGWILSFRVRSALMMLIHMPMVLGLGLACLFIWTALTPISDPVVPEWEQRVSRNLICRTYPKDEDSLPVTRLMLLRETDDRVKDEIVSDSLANLSPVTCRCTQAANGTVVVMEMRDKAGKVSRKEVTVAGPQGN</sequence>
<protein>
    <submittedName>
        <fullName evidence="2">Uncharacterized protein</fullName>
    </submittedName>
</protein>
<feature type="transmembrane region" description="Helical" evidence="1">
    <location>
        <begin position="6"/>
        <end position="30"/>
    </location>
</feature>
<dbReference type="EMBL" id="CP063849">
    <property type="protein sequence ID" value="QOY91116.1"/>
    <property type="molecule type" value="Genomic_DNA"/>
</dbReference>
<reference evidence="2 3" key="1">
    <citation type="submission" date="2020-10" db="EMBL/GenBank/DDBJ databases">
        <title>Complete genome sequence of Paludibaculum fermentans P105T, a facultatively anaerobic acidobacterium capable of dissimilatory Fe(III) reduction.</title>
        <authorList>
            <person name="Dedysh S.N."/>
            <person name="Beletsky A.V."/>
            <person name="Kulichevskaya I.S."/>
            <person name="Mardanov A.V."/>
            <person name="Ravin N.V."/>
        </authorList>
    </citation>
    <scope>NUCLEOTIDE SEQUENCE [LARGE SCALE GENOMIC DNA]</scope>
    <source>
        <strain evidence="2 3">P105</strain>
    </source>
</reference>
<keyword evidence="1" id="KW-0472">Membrane</keyword>
<dbReference type="KEGG" id="pfer:IRI77_14565"/>
<evidence type="ECO:0000313" key="3">
    <source>
        <dbReference type="Proteomes" id="UP000593892"/>
    </source>
</evidence>
<proteinExistence type="predicted"/>
<gene>
    <name evidence="2" type="ORF">IRI77_14565</name>
</gene>
<dbReference type="AlphaFoldDB" id="A0A7S7SP24"/>
<keyword evidence="3" id="KW-1185">Reference proteome</keyword>
<feature type="transmembrane region" description="Helical" evidence="1">
    <location>
        <begin position="70"/>
        <end position="89"/>
    </location>
</feature>
<organism evidence="2 3">
    <name type="scientific">Paludibaculum fermentans</name>
    <dbReference type="NCBI Taxonomy" id="1473598"/>
    <lineage>
        <taxon>Bacteria</taxon>
        <taxon>Pseudomonadati</taxon>
        <taxon>Acidobacteriota</taxon>
        <taxon>Terriglobia</taxon>
        <taxon>Bryobacterales</taxon>
        <taxon>Bryobacteraceae</taxon>
        <taxon>Paludibaculum</taxon>
    </lineage>
</organism>